<comment type="caution">
    <text evidence="1">The sequence shown here is derived from an EMBL/GenBank/DDBJ whole genome shotgun (WGS) entry which is preliminary data.</text>
</comment>
<evidence type="ECO:0000313" key="2">
    <source>
        <dbReference type="Proteomes" id="UP000023152"/>
    </source>
</evidence>
<dbReference type="OrthoDB" id="2343366at2759"/>
<proteinExistence type="predicted"/>
<dbReference type="AlphaFoldDB" id="X6MC77"/>
<name>X6MC77_RETFI</name>
<dbReference type="EMBL" id="ASPP01022256">
    <property type="protein sequence ID" value="ETO11623.1"/>
    <property type="molecule type" value="Genomic_DNA"/>
</dbReference>
<accession>X6MC77</accession>
<feature type="non-terminal residue" evidence="1">
    <location>
        <position position="71"/>
    </location>
</feature>
<dbReference type="Proteomes" id="UP000023152">
    <property type="component" value="Unassembled WGS sequence"/>
</dbReference>
<organism evidence="1 2">
    <name type="scientific">Reticulomyxa filosa</name>
    <dbReference type="NCBI Taxonomy" id="46433"/>
    <lineage>
        <taxon>Eukaryota</taxon>
        <taxon>Sar</taxon>
        <taxon>Rhizaria</taxon>
        <taxon>Retaria</taxon>
        <taxon>Foraminifera</taxon>
        <taxon>Monothalamids</taxon>
        <taxon>Reticulomyxidae</taxon>
        <taxon>Reticulomyxa</taxon>
    </lineage>
</organism>
<evidence type="ECO:0000313" key="1">
    <source>
        <dbReference type="EMBL" id="ETO11623.1"/>
    </source>
</evidence>
<gene>
    <name evidence="1" type="ORF">RFI_25753</name>
</gene>
<reference evidence="1 2" key="1">
    <citation type="journal article" date="2013" name="Curr. Biol.">
        <title>The Genome of the Foraminiferan Reticulomyxa filosa.</title>
        <authorList>
            <person name="Glockner G."/>
            <person name="Hulsmann N."/>
            <person name="Schleicher M."/>
            <person name="Noegel A.A."/>
            <person name="Eichinger L."/>
            <person name="Gallinger C."/>
            <person name="Pawlowski J."/>
            <person name="Sierra R."/>
            <person name="Euteneuer U."/>
            <person name="Pillet L."/>
            <person name="Moustafa A."/>
            <person name="Platzer M."/>
            <person name="Groth M."/>
            <person name="Szafranski K."/>
            <person name="Schliwa M."/>
        </authorList>
    </citation>
    <scope>NUCLEOTIDE SEQUENCE [LARGE SCALE GENOMIC DNA]</scope>
</reference>
<protein>
    <submittedName>
        <fullName evidence="1">Uncharacterized protein</fullName>
    </submittedName>
</protein>
<sequence length="71" mass="8167">MATINDFKDWLEQNGFEKHAETIIEGGIENKENLKECFQEICDTLFLSEEEINKLKAAIFATDVLVVDDMQ</sequence>
<keyword evidence="2" id="KW-1185">Reference proteome</keyword>